<reference evidence="1" key="2">
    <citation type="journal article" date="2023" name="Plants (Basel)">
        <title>Annotation of the Turnera subulata (Passifloraceae) Draft Genome Reveals the S-Locus Evolved after the Divergence of Turneroideae from Passifloroideae in a Stepwise Manner.</title>
        <authorList>
            <person name="Henning P.M."/>
            <person name="Roalson E.H."/>
            <person name="Mir W."/>
            <person name="McCubbin A.G."/>
            <person name="Shore J.S."/>
        </authorList>
    </citation>
    <scope>NUCLEOTIDE SEQUENCE</scope>
    <source>
        <strain evidence="1">F60SS</strain>
    </source>
</reference>
<protein>
    <submittedName>
        <fullName evidence="1">Uncharacterized protein</fullName>
    </submittedName>
</protein>
<keyword evidence="2" id="KW-1185">Reference proteome</keyword>
<comment type="caution">
    <text evidence="1">The sequence shown here is derived from an EMBL/GenBank/DDBJ whole genome shotgun (WGS) entry which is preliminary data.</text>
</comment>
<sequence length="195" mass="21083">MVISWFQRTHCILLKFIPEPFKLGLNLRLNTIHPARLSSRLGDAIVNKAQLPVELLAVQGKFLQVRLDLNQVGAHGVDGPHLGVELQRLLVDLPHLSVPLGLDVLGEGGEAEEVALGEGELVLERHVGAHQPLVLEEEGLDLPVLDGDAVLEDRGLLVGPDQVLEARVGEQRRLLEVVSVVCLAEWGPSVCVAAS</sequence>
<proteinExistence type="predicted"/>
<name>A0A9Q0FZL3_9ROSI</name>
<dbReference type="EMBL" id="JAKUCV010003031">
    <property type="protein sequence ID" value="KAJ4840491.1"/>
    <property type="molecule type" value="Genomic_DNA"/>
</dbReference>
<dbReference type="Proteomes" id="UP001141552">
    <property type="component" value="Unassembled WGS sequence"/>
</dbReference>
<evidence type="ECO:0000313" key="2">
    <source>
        <dbReference type="Proteomes" id="UP001141552"/>
    </source>
</evidence>
<evidence type="ECO:0000313" key="1">
    <source>
        <dbReference type="EMBL" id="KAJ4840491.1"/>
    </source>
</evidence>
<gene>
    <name evidence="1" type="ORF">Tsubulata_000413</name>
</gene>
<accession>A0A9Q0FZL3</accession>
<dbReference type="AlphaFoldDB" id="A0A9Q0FZL3"/>
<reference evidence="1" key="1">
    <citation type="submission" date="2022-02" db="EMBL/GenBank/DDBJ databases">
        <authorList>
            <person name="Henning P.M."/>
            <person name="McCubbin A.G."/>
            <person name="Shore J.S."/>
        </authorList>
    </citation>
    <scope>NUCLEOTIDE SEQUENCE</scope>
    <source>
        <strain evidence="1">F60SS</strain>
        <tissue evidence="1">Leaves</tissue>
    </source>
</reference>
<organism evidence="1 2">
    <name type="scientific">Turnera subulata</name>
    <dbReference type="NCBI Taxonomy" id="218843"/>
    <lineage>
        <taxon>Eukaryota</taxon>
        <taxon>Viridiplantae</taxon>
        <taxon>Streptophyta</taxon>
        <taxon>Embryophyta</taxon>
        <taxon>Tracheophyta</taxon>
        <taxon>Spermatophyta</taxon>
        <taxon>Magnoliopsida</taxon>
        <taxon>eudicotyledons</taxon>
        <taxon>Gunneridae</taxon>
        <taxon>Pentapetalae</taxon>
        <taxon>rosids</taxon>
        <taxon>fabids</taxon>
        <taxon>Malpighiales</taxon>
        <taxon>Passifloraceae</taxon>
        <taxon>Turnera</taxon>
    </lineage>
</organism>